<evidence type="ECO:0000313" key="2">
    <source>
        <dbReference type="Proteomes" id="UP000299102"/>
    </source>
</evidence>
<gene>
    <name evidence="1" type="ORF">EVAR_26864_1</name>
</gene>
<dbReference type="AlphaFoldDB" id="A0A4C1VVJ3"/>
<name>A0A4C1VVJ3_EUMVA</name>
<accession>A0A4C1VVJ3</accession>
<organism evidence="1 2">
    <name type="scientific">Eumeta variegata</name>
    <name type="common">Bagworm moth</name>
    <name type="synonym">Eumeta japonica</name>
    <dbReference type="NCBI Taxonomy" id="151549"/>
    <lineage>
        <taxon>Eukaryota</taxon>
        <taxon>Metazoa</taxon>
        <taxon>Ecdysozoa</taxon>
        <taxon>Arthropoda</taxon>
        <taxon>Hexapoda</taxon>
        <taxon>Insecta</taxon>
        <taxon>Pterygota</taxon>
        <taxon>Neoptera</taxon>
        <taxon>Endopterygota</taxon>
        <taxon>Lepidoptera</taxon>
        <taxon>Glossata</taxon>
        <taxon>Ditrysia</taxon>
        <taxon>Tineoidea</taxon>
        <taxon>Psychidae</taxon>
        <taxon>Oiketicinae</taxon>
        <taxon>Eumeta</taxon>
    </lineage>
</organism>
<reference evidence="1 2" key="1">
    <citation type="journal article" date="2019" name="Commun. Biol.">
        <title>The bagworm genome reveals a unique fibroin gene that provides high tensile strength.</title>
        <authorList>
            <person name="Kono N."/>
            <person name="Nakamura H."/>
            <person name="Ohtoshi R."/>
            <person name="Tomita M."/>
            <person name="Numata K."/>
            <person name="Arakawa K."/>
        </authorList>
    </citation>
    <scope>NUCLEOTIDE SEQUENCE [LARGE SCALE GENOMIC DNA]</scope>
</reference>
<keyword evidence="2" id="KW-1185">Reference proteome</keyword>
<evidence type="ECO:0000313" key="1">
    <source>
        <dbReference type="EMBL" id="GBP43188.1"/>
    </source>
</evidence>
<protein>
    <submittedName>
        <fullName evidence="1">Uncharacterized protein</fullName>
    </submittedName>
</protein>
<dbReference type="Proteomes" id="UP000299102">
    <property type="component" value="Unassembled WGS sequence"/>
</dbReference>
<sequence>MKDRPCPLHAQPGAGRRIRYTLRGAALRPCCARGVFLSDNTAVPFCWLTRSLPALRRPPKADYVQTASTVCYVSGNHNGHGRVRESGNGEGVIALKRMRVKDKDTKCQDKRL</sequence>
<comment type="caution">
    <text evidence="1">The sequence shown here is derived from an EMBL/GenBank/DDBJ whole genome shotgun (WGS) entry which is preliminary data.</text>
</comment>
<proteinExistence type="predicted"/>
<dbReference type="EMBL" id="BGZK01000431">
    <property type="protein sequence ID" value="GBP43188.1"/>
    <property type="molecule type" value="Genomic_DNA"/>
</dbReference>